<organism evidence="1 2">
    <name type="scientific">Plectus sambesii</name>
    <dbReference type="NCBI Taxonomy" id="2011161"/>
    <lineage>
        <taxon>Eukaryota</taxon>
        <taxon>Metazoa</taxon>
        <taxon>Ecdysozoa</taxon>
        <taxon>Nematoda</taxon>
        <taxon>Chromadorea</taxon>
        <taxon>Plectida</taxon>
        <taxon>Plectina</taxon>
        <taxon>Plectoidea</taxon>
        <taxon>Plectidae</taxon>
        <taxon>Plectus</taxon>
    </lineage>
</organism>
<protein>
    <submittedName>
        <fullName evidence="2">Uncharacterized protein</fullName>
    </submittedName>
</protein>
<dbReference type="Proteomes" id="UP000887566">
    <property type="component" value="Unplaced"/>
</dbReference>
<reference evidence="2" key="1">
    <citation type="submission" date="2022-11" db="UniProtKB">
        <authorList>
            <consortium name="WormBaseParasite"/>
        </authorList>
    </citation>
    <scope>IDENTIFICATION</scope>
</reference>
<evidence type="ECO:0000313" key="2">
    <source>
        <dbReference type="WBParaSite" id="PSAMB.scaffold5100size12654.g25913.t1"/>
    </source>
</evidence>
<sequence length="309" mass="34054">MIRYAWFFRLTPITTLIRLFCRARLFSINAAAAFATFGGASSRLSLSIGPPYSSAWDIVPRRRATCWPYRVAAISGRPRFDLPITLVGANSCPLTPAVGYDHVGGRWAQARGVRDGKRTMRARESESEEERRAAAIQLLASLYQPYVQVARAVWAQAEATFDGSDGQLDAFLSAAVQLLVSLKQLANRPPAHVIVSPHALCTICRLRRQLDRAGLLWPRGERAVWRFVAADADAVDPRRRAASRARTTRHSVLSRVDDGLRDGPTPVCSSGSQTGRHQSSARHCLDAGPAYFGPHCLRLSLIYCLATTR</sequence>
<dbReference type="AlphaFoldDB" id="A0A914WSI5"/>
<proteinExistence type="predicted"/>
<evidence type="ECO:0000313" key="1">
    <source>
        <dbReference type="Proteomes" id="UP000887566"/>
    </source>
</evidence>
<dbReference type="WBParaSite" id="PSAMB.scaffold5100size12654.g25913.t1">
    <property type="protein sequence ID" value="PSAMB.scaffold5100size12654.g25913.t1"/>
    <property type="gene ID" value="PSAMB.scaffold5100size12654.g25913"/>
</dbReference>
<accession>A0A914WSI5</accession>
<keyword evidence="1" id="KW-1185">Reference proteome</keyword>
<name>A0A914WSI5_9BILA</name>